<accession>A0A022S1B6</accession>
<gene>
    <name evidence="7" type="ORF">MIMGU_mgv1a011071mg</name>
</gene>
<protein>
    <recommendedName>
        <fullName evidence="6">FLZ-type domain-containing protein</fullName>
    </recommendedName>
</protein>
<dbReference type="PANTHER" id="PTHR46443:SF3">
    <property type="entry name" value="PROTEIN MARD1"/>
    <property type="match status" value="1"/>
</dbReference>
<keyword evidence="3" id="KW-0862">Zinc</keyword>
<feature type="zinc finger region" description="FLZ-type" evidence="4">
    <location>
        <begin position="242"/>
        <end position="286"/>
    </location>
</feature>
<feature type="compositionally biased region" description="Low complexity" evidence="5">
    <location>
        <begin position="20"/>
        <end position="29"/>
    </location>
</feature>
<evidence type="ECO:0000313" key="7">
    <source>
        <dbReference type="EMBL" id="EYU46562.1"/>
    </source>
</evidence>
<reference evidence="7 8" key="1">
    <citation type="journal article" date="2013" name="Proc. Natl. Acad. Sci. U.S.A.">
        <title>Fine-scale variation in meiotic recombination in Mimulus inferred from population shotgun sequencing.</title>
        <authorList>
            <person name="Hellsten U."/>
            <person name="Wright K.M."/>
            <person name="Jenkins J."/>
            <person name="Shu S."/>
            <person name="Yuan Y."/>
            <person name="Wessler S.R."/>
            <person name="Schmutz J."/>
            <person name="Willis J.H."/>
            <person name="Rokhsar D.S."/>
        </authorList>
    </citation>
    <scope>NUCLEOTIDE SEQUENCE [LARGE SCALE GENOMIC DNA]</scope>
    <source>
        <strain evidence="8">cv. DUN x IM62</strain>
    </source>
</reference>
<dbReference type="PROSITE" id="PS51795">
    <property type="entry name" value="ZF_FLZ"/>
    <property type="match status" value="1"/>
</dbReference>
<evidence type="ECO:0000256" key="2">
    <source>
        <dbReference type="ARBA" id="ARBA00022723"/>
    </source>
</evidence>
<sequence>MLRNRSRTVTKKALMADNNSPTKTPSSPISSFLGSPRFFNGFFSKNIFDTEISMSPTSILDNKTPTSNFANPFKKSPPETTTIMKNNNKQETRAIGLALIDSIIQENINQDGKLLNRMVLLGSNLKVHIPQNNTTNNPTPSSISPIESPKSPTDFGIKTRNISQLSSPVLGGKDLGRQLSLKEMELSEDYTRVITHGPNPKTTHIYDDCIVESSCLDEIKTTTNNNNGFQTTDIIPKSSSMDFMSSCHNCRQILGHGKDIYMYRGEKAFCSDECRCQEMFFDGMKNRESNDAF</sequence>
<evidence type="ECO:0000256" key="1">
    <source>
        <dbReference type="ARBA" id="ARBA00009374"/>
    </source>
</evidence>
<dbReference type="InterPro" id="IPR044593">
    <property type="entry name" value="FLZ8/MARD1"/>
</dbReference>
<evidence type="ECO:0000313" key="8">
    <source>
        <dbReference type="Proteomes" id="UP000030748"/>
    </source>
</evidence>
<feature type="compositionally biased region" description="Basic residues" evidence="5">
    <location>
        <begin position="1"/>
        <end position="10"/>
    </location>
</feature>
<dbReference type="KEGG" id="egt:105953141"/>
<keyword evidence="2" id="KW-0479">Metal-binding</keyword>
<dbReference type="STRING" id="4155.A0A022S1B6"/>
<dbReference type="Proteomes" id="UP000030748">
    <property type="component" value="Unassembled WGS sequence"/>
</dbReference>
<proteinExistence type="inferred from homology"/>
<evidence type="ECO:0000256" key="4">
    <source>
        <dbReference type="PROSITE-ProRule" id="PRU01131"/>
    </source>
</evidence>
<dbReference type="OrthoDB" id="1902692at2759"/>
<dbReference type="Pfam" id="PF04570">
    <property type="entry name" value="zf-FLZ"/>
    <property type="match status" value="1"/>
</dbReference>
<evidence type="ECO:0000256" key="5">
    <source>
        <dbReference type="SAM" id="MobiDB-lite"/>
    </source>
</evidence>
<keyword evidence="8" id="KW-1185">Reference proteome</keyword>
<comment type="similarity">
    <text evidence="1">Belongs to the FLZ family.</text>
</comment>
<dbReference type="PANTHER" id="PTHR46443">
    <property type="entry name" value="FCS-LIKE ZINC FINGER 8"/>
    <property type="match status" value="1"/>
</dbReference>
<feature type="domain" description="FLZ-type" evidence="6">
    <location>
        <begin position="242"/>
        <end position="286"/>
    </location>
</feature>
<dbReference type="GO" id="GO:0008270">
    <property type="term" value="F:zinc ion binding"/>
    <property type="evidence" value="ECO:0007669"/>
    <property type="project" value="UniProtKB-KW"/>
</dbReference>
<evidence type="ECO:0000259" key="6">
    <source>
        <dbReference type="PROSITE" id="PS51795"/>
    </source>
</evidence>
<dbReference type="eggNOG" id="ENOG502QS8T">
    <property type="taxonomic scope" value="Eukaryota"/>
</dbReference>
<feature type="region of interest" description="Disordered" evidence="5">
    <location>
        <begin position="1"/>
        <end position="29"/>
    </location>
</feature>
<feature type="region of interest" description="Disordered" evidence="5">
    <location>
        <begin position="131"/>
        <end position="152"/>
    </location>
</feature>
<name>A0A022S1B6_ERYGU</name>
<dbReference type="EMBL" id="KI630171">
    <property type="protein sequence ID" value="EYU46562.1"/>
    <property type="molecule type" value="Genomic_DNA"/>
</dbReference>
<dbReference type="InterPro" id="IPR007650">
    <property type="entry name" value="Zf-FLZ_dom"/>
</dbReference>
<dbReference type="PhylomeDB" id="A0A022S1B6"/>
<dbReference type="AlphaFoldDB" id="A0A022S1B6"/>
<dbReference type="OMA" id="PSLMGDH"/>
<evidence type="ECO:0000256" key="3">
    <source>
        <dbReference type="ARBA" id="ARBA00022771"/>
    </source>
</evidence>
<organism evidence="7 8">
    <name type="scientific">Erythranthe guttata</name>
    <name type="common">Yellow monkey flower</name>
    <name type="synonym">Mimulus guttatus</name>
    <dbReference type="NCBI Taxonomy" id="4155"/>
    <lineage>
        <taxon>Eukaryota</taxon>
        <taxon>Viridiplantae</taxon>
        <taxon>Streptophyta</taxon>
        <taxon>Embryophyta</taxon>
        <taxon>Tracheophyta</taxon>
        <taxon>Spermatophyta</taxon>
        <taxon>Magnoliopsida</taxon>
        <taxon>eudicotyledons</taxon>
        <taxon>Gunneridae</taxon>
        <taxon>Pentapetalae</taxon>
        <taxon>asterids</taxon>
        <taxon>lamiids</taxon>
        <taxon>Lamiales</taxon>
        <taxon>Phrymaceae</taxon>
        <taxon>Erythranthe</taxon>
    </lineage>
</organism>
<feature type="region of interest" description="Disordered" evidence="5">
    <location>
        <begin position="63"/>
        <end position="83"/>
    </location>
</feature>
<keyword evidence="3" id="KW-0863">Zinc-finger</keyword>